<dbReference type="PANTHER" id="PTHR42706:SF1">
    <property type="entry name" value="FORMYLTETRAHYDROFOLATE DEFORMYLASE 2, MITOCHONDRIAL"/>
    <property type="match status" value="1"/>
</dbReference>
<protein>
    <recommendedName>
        <fullName evidence="3 4">Formyltetrahydrofolate deformylase</fullName>
        <ecNumber evidence="3 4">3.5.1.10</ecNumber>
    </recommendedName>
    <alternativeName>
        <fullName evidence="3">Formyl-FH(4) hydrolase</fullName>
    </alternativeName>
</protein>
<gene>
    <name evidence="3 6" type="primary">purU</name>
    <name evidence="6" type="ORF">ACE5IX_06345</name>
</gene>
<comment type="caution">
    <text evidence="6">The sequence shown here is derived from an EMBL/GenBank/DDBJ whole genome shotgun (WGS) entry which is preliminary data.</text>
</comment>
<evidence type="ECO:0000256" key="1">
    <source>
        <dbReference type="ARBA" id="ARBA00022563"/>
    </source>
</evidence>
<dbReference type="InterPro" id="IPR044074">
    <property type="entry name" value="PurU_ACT"/>
</dbReference>
<evidence type="ECO:0000259" key="5">
    <source>
        <dbReference type="PROSITE" id="PS51671"/>
    </source>
</evidence>
<dbReference type="Proteomes" id="UP001580391">
    <property type="component" value="Unassembled WGS sequence"/>
</dbReference>
<keyword evidence="3" id="KW-0658">Purine biosynthesis</keyword>
<evidence type="ECO:0000313" key="6">
    <source>
        <dbReference type="EMBL" id="MFB5736119.1"/>
    </source>
</evidence>
<dbReference type="InterPro" id="IPR045865">
    <property type="entry name" value="ACT-like_dom_sf"/>
</dbReference>
<dbReference type="Pfam" id="PF01842">
    <property type="entry name" value="ACT"/>
    <property type="match status" value="1"/>
</dbReference>
<comment type="pathway">
    <text evidence="3">Purine metabolism; IMP biosynthesis via de novo pathway; formate from 10-formyl-5,6,7,8-tetrahydrofolate: step 1/1.</text>
</comment>
<name>A0ABV5BNZ6_9LEPT</name>
<dbReference type="PRINTS" id="PR01575">
    <property type="entry name" value="FFH4HYDRLASE"/>
</dbReference>
<comment type="catalytic activity">
    <reaction evidence="3">
        <text>(6R)-10-formyltetrahydrofolate + H2O = (6S)-5,6,7,8-tetrahydrofolate + formate + H(+)</text>
        <dbReference type="Rhea" id="RHEA:19833"/>
        <dbReference type="ChEBI" id="CHEBI:15377"/>
        <dbReference type="ChEBI" id="CHEBI:15378"/>
        <dbReference type="ChEBI" id="CHEBI:15740"/>
        <dbReference type="ChEBI" id="CHEBI:57453"/>
        <dbReference type="ChEBI" id="CHEBI:195366"/>
        <dbReference type="EC" id="3.5.1.10"/>
    </reaction>
</comment>
<dbReference type="HAMAP" id="MF_01927">
    <property type="entry name" value="PurU"/>
    <property type="match status" value="1"/>
</dbReference>
<dbReference type="GO" id="GO:0008864">
    <property type="term" value="F:formyltetrahydrofolate deformylase activity"/>
    <property type="evidence" value="ECO:0007669"/>
    <property type="project" value="UniProtKB-EC"/>
</dbReference>
<dbReference type="PROSITE" id="PS51671">
    <property type="entry name" value="ACT"/>
    <property type="match status" value="1"/>
</dbReference>
<dbReference type="EC" id="3.5.1.10" evidence="3 4"/>
<reference evidence="6 7" key="1">
    <citation type="submission" date="2024-09" db="EMBL/GenBank/DDBJ databases">
        <title>Taxonomic and Genotyping Characterization of Leptospira Strains isolated from Multiple Sources in Colombia highlights the importance of intermediate species.</title>
        <authorList>
            <person name="Torres Higuera L."/>
            <person name="Rojas Tapias D."/>
            <person name="Jimenez Velasquez S."/>
            <person name="Renjifo Ibanez C."/>
        </authorList>
    </citation>
    <scope>NUCLEOTIDE SEQUENCE [LARGE SCALE GENOMIC DNA]</scope>
    <source>
        <strain evidence="6 7">Lep080</strain>
    </source>
</reference>
<dbReference type="InterPro" id="IPR002376">
    <property type="entry name" value="Formyl_transf_N"/>
</dbReference>
<feature type="active site" evidence="3">
    <location>
        <position position="238"/>
    </location>
</feature>
<keyword evidence="1 3" id="KW-0554">One-carbon metabolism</keyword>
<evidence type="ECO:0000313" key="7">
    <source>
        <dbReference type="Proteomes" id="UP001580391"/>
    </source>
</evidence>
<evidence type="ECO:0000256" key="4">
    <source>
        <dbReference type="NCBIfam" id="TIGR00655"/>
    </source>
</evidence>
<dbReference type="RefSeq" id="WP_345702343.1">
    <property type="nucleotide sequence ID" value="NZ_JBHILI010000002.1"/>
</dbReference>
<dbReference type="EMBL" id="JBHILJ010000002">
    <property type="protein sequence ID" value="MFB5736119.1"/>
    <property type="molecule type" value="Genomic_DNA"/>
</dbReference>
<dbReference type="InterPro" id="IPR036477">
    <property type="entry name" value="Formyl_transf_N_sf"/>
</dbReference>
<dbReference type="PANTHER" id="PTHR42706">
    <property type="entry name" value="FORMYLTETRAHYDROFOLATE DEFORMYLASE"/>
    <property type="match status" value="1"/>
</dbReference>
<dbReference type="SUPFAM" id="SSF55021">
    <property type="entry name" value="ACT-like"/>
    <property type="match status" value="1"/>
</dbReference>
<keyword evidence="2 3" id="KW-0378">Hydrolase</keyword>
<dbReference type="CDD" id="cd04875">
    <property type="entry name" value="ACT_F4HF-DF"/>
    <property type="match status" value="1"/>
</dbReference>
<comment type="function">
    <text evidence="3">Catalyzes the hydrolysis of 10-formyltetrahydrofolate (formyl-FH4) to formate and tetrahydrofolate (FH4).</text>
</comment>
<evidence type="ECO:0000256" key="3">
    <source>
        <dbReference type="HAMAP-Rule" id="MF_01927"/>
    </source>
</evidence>
<keyword evidence="7" id="KW-1185">Reference proteome</keyword>
<dbReference type="SUPFAM" id="SSF53328">
    <property type="entry name" value="Formyltransferase"/>
    <property type="match status" value="1"/>
</dbReference>
<dbReference type="InterPro" id="IPR002912">
    <property type="entry name" value="ACT_dom"/>
</dbReference>
<sequence length="294" mass="33749">MELRSAFLESEETKNPTKILLIRCKDEPGLIHRITGFLAKIGANILSNQEFVEPLEKVFFMRTEYSSPGGESDENLFIELRKVLPADAELRLSRPERARVVVLATKEPHCLGDILLRWRYGELPMELSGVISNHEVLGDLVRDFGIPFYCIPSEGMDREEHESLLNEKIAELKPDWIVLAKYMRILTPEFVRKWENRILNIHHSFLPAFVGAKPYEQAYKRGVKIIGGTAHMVTESLDEGPILVQDVSHVDHSYSPERLVLYGRDLEKVVLAKALRLLLESRVMVFQNRTVIFE</sequence>
<evidence type="ECO:0000256" key="2">
    <source>
        <dbReference type="ARBA" id="ARBA00022801"/>
    </source>
</evidence>
<organism evidence="6 7">
    <name type="scientific">Leptospira wolffii</name>
    <dbReference type="NCBI Taxonomy" id="409998"/>
    <lineage>
        <taxon>Bacteria</taxon>
        <taxon>Pseudomonadati</taxon>
        <taxon>Spirochaetota</taxon>
        <taxon>Spirochaetia</taxon>
        <taxon>Leptospirales</taxon>
        <taxon>Leptospiraceae</taxon>
        <taxon>Leptospira</taxon>
    </lineage>
</organism>
<feature type="domain" description="ACT" evidence="5">
    <location>
        <begin position="19"/>
        <end position="95"/>
    </location>
</feature>
<dbReference type="InterPro" id="IPR004810">
    <property type="entry name" value="PurU"/>
</dbReference>
<dbReference type="Gene3D" id="3.30.70.260">
    <property type="match status" value="1"/>
</dbReference>
<dbReference type="NCBIfam" id="NF004684">
    <property type="entry name" value="PRK06027.1"/>
    <property type="match status" value="1"/>
</dbReference>
<comment type="similarity">
    <text evidence="3">Belongs to the PurU family.</text>
</comment>
<proteinExistence type="inferred from homology"/>
<dbReference type="Gene3D" id="3.40.50.170">
    <property type="entry name" value="Formyl transferase, N-terminal domain"/>
    <property type="match status" value="1"/>
</dbReference>
<dbReference type="PIRSF" id="PIRSF036480">
    <property type="entry name" value="FormyFH4_hydr"/>
    <property type="match status" value="1"/>
</dbReference>
<dbReference type="Pfam" id="PF00551">
    <property type="entry name" value="Formyl_trans_N"/>
    <property type="match status" value="1"/>
</dbReference>
<dbReference type="NCBIfam" id="TIGR00655">
    <property type="entry name" value="PurU"/>
    <property type="match status" value="1"/>
</dbReference>
<accession>A0ABV5BNZ6</accession>